<comment type="caution">
    <text evidence="2">The sequence shown here is derived from an EMBL/GenBank/DDBJ whole genome shotgun (WGS) entry which is preliminary data.</text>
</comment>
<dbReference type="Proteomes" id="UP001175226">
    <property type="component" value="Unassembled WGS sequence"/>
</dbReference>
<keyword evidence="3" id="KW-1185">Reference proteome</keyword>
<sequence length="607" mass="69377">MHLFIVFNARSNWESVKLKTKIAVDKWMTRTMLHKLLEGANRKSDSKSGRTGQVPEVTISSQTEIGRTEESVKVPNQRAYTGREPVLSSSLADTPCSSLGLQGLLYSLNTTLGTSYTLDTPSLSFVLTDCITQNYDFGTAYGRLRKTWCNQRWSIIQMELREREVKDINRRINALDGSRIVDPDMPPRRIWDLYSNRVVPWWSSRLVTQFVIYPEKPQPISHAWVDEVDRVNVLTPINGFEWPVPIPKGANLDLIRIEMLNLGLEYTWLDVLCLRQRGGLREDLRVEEWKLDVPTIGAVYHQNRVVCYLSGLGKPLSLKEGDFNSDRWWFRRAWTVQEVGWERVIAGDTPDGPLHAEPIDEAGNYEEDILTKFHRQLMSAETTSNHIYGALSAMQNRISTYPVDKVAGLAFSLLTLSIPAYYESQSLEDAWTALINEMHPIYRAQLFFTYPEPGTAHKKWRPTWKQVMTKSLPKDRAGWHAYVERGNNDWCEELHIERGFVRALAVGGVAGMDRCGELVVEGTDGMVHSFNILASHQFPIPEDTYTLLSSNPVSWNGKICSPQYWVVGRRLPRKRFQKVSVFTMTDLIEIKRLKKLGLAAKSRSILA</sequence>
<evidence type="ECO:0000256" key="1">
    <source>
        <dbReference type="SAM" id="MobiDB-lite"/>
    </source>
</evidence>
<evidence type="ECO:0008006" key="4">
    <source>
        <dbReference type="Google" id="ProtNLM"/>
    </source>
</evidence>
<dbReference type="EMBL" id="JAUEPT010000032">
    <property type="protein sequence ID" value="KAK0440840.1"/>
    <property type="molecule type" value="Genomic_DNA"/>
</dbReference>
<proteinExistence type="predicted"/>
<reference evidence="2" key="1">
    <citation type="submission" date="2023-06" db="EMBL/GenBank/DDBJ databases">
        <authorList>
            <consortium name="Lawrence Berkeley National Laboratory"/>
            <person name="Ahrendt S."/>
            <person name="Sahu N."/>
            <person name="Indic B."/>
            <person name="Wong-Bajracharya J."/>
            <person name="Merenyi Z."/>
            <person name="Ke H.-M."/>
            <person name="Monk M."/>
            <person name="Kocsube S."/>
            <person name="Drula E."/>
            <person name="Lipzen A."/>
            <person name="Balint B."/>
            <person name="Henrissat B."/>
            <person name="Andreopoulos B."/>
            <person name="Martin F.M."/>
            <person name="Harder C.B."/>
            <person name="Rigling D."/>
            <person name="Ford K.L."/>
            <person name="Foster G.D."/>
            <person name="Pangilinan J."/>
            <person name="Papanicolaou A."/>
            <person name="Barry K."/>
            <person name="LaButti K."/>
            <person name="Viragh M."/>
            <person name="Koriabine M."/>
            <person name="Yan M."/>
            <person name="Riley R."/>
            <person name="Champramary S."/>
            <person name="Plett K.L."/>
            <person name="Tsai I.J."/>
            <person name="Slot J."/>
            <person name="Sipos G."/>
            <person name="Plett J."/>
            <person name="Nagy L.G."/>
            <person name="Grigoriev I.V."/>
        </authorList>
    </citation>
    <scope>NUCLEOTIDE SEQUENCE</scope>
    <source>
        <strain evidence="2">FPL87.14</strain>
    </source>
</reference>
<name>A0AA39MPC5_9AGAR</name>
<evidence type="ECO:0000313" key="2">
    <source>
        <dbReference type="EMBL" id="KAK0440840.1"/>
    </source>
</evidence>
<evidence type="ECO:0000313" key="3">
    <source>
        <dbReference type="Proteomes" id="UP001175226"/>
    </source>
</evidence>
<feature type="compositionally biased region" description="Basic and acidic residues" evidence="1">
    <location>
        <begin position="39"/>
        <end position="48"/>
    </location>
</feature>
<accession>A0AA39MPC5</accession>
<dbReference type="AlphaFoldDB" id="A0AA39MPC5"/>
<organism evidence="2 3">
    <name type="scientific">Armillaria borealis</name>
    <dbReference type="NCBI Taxonomy" id="47425"/>
    <lineage>
        <taxon>Eukaryota</taxon>
        <taxon>Fungi</taxon>
        <taxon>Dikarya</taxon>
        <taxon>Basidiomycota</taxon>
        <taxon>Agaricomycotina</taxon>
        <taxon>Agaricomycetes</taxon>
        <taxon>Agaricomycetidae</taxon>
        <taxon>Agaricales</taxon>
        <taxon>Marasmiineae</taxon>
        <taxon>Physalacriaceae</taxon>
        <taxon>Armillaria</taxon>
    </lineage>
</organism>
<gene>
    <name evidence="2" type="ORF">EV421DRAFT_2036708</name>
</gene>
<feature type="region of interest" description="Disordered" evidence="1">
    <location>
        <begin position="39"/>
        <end position="68"/>
    </location>
</feature>
<protein>
    <recommendedName>
        <fullName evidence="4">Heterokaryon incompatibility domain-containing protein</fullName>
    </recommendedName>
</protein>